<reference evidence="1 2" key="2">
    <citation type="journal article" date="2022" name="Mol. Ecol. Resour.">
        <title>The genomes of chicory, endive, great burdock and yacon provide insights into Asteraceae paleo-polyploidization history and plant inulin production.</title>
        <authorList>
            <person name="Fan W."/>
            <person name="Wang S."/>
            <person name="Wang H."/>
            <person name="Wang A."/>
            <person name="Jiang F."/>
            <person name="Liu H."/>
            <person name="Zhao H."/>
            <person name="Xu D."/>
            <person name="Zhang Y."/>
        </authorList>
    </citation>
    <scope>NUCLEOTIDE SEQUENCE [LARGE SCALE GENOMIC DNA]</scope>
    <source>
        <strain evidence="2">cv. Punajuju</strain>
        <tissue evidence="1">Leaves</tissue>
    </source>
</reference>
<dbReference type="Proteomes" id="UP001055811">
    <property type="component" value="Linkage Group LG01"/>
</dbReference>
<evidence type="ECO:0000313" key="2">
    <source>
        <dbReference type="Proteomes" id="UP001055811"/>
    </source>
</evidence>
<comment type="caution">
    <text evidence="1">The sequence shown here is derived from an EMBL/GenBank/DDBJ whole genome shotgun (WGS) entry which is preliminary data.</text>
</comment>
<gene>
    <name evidence="1" type="ORF">L2E82_05773</name>
</gene>
<evidence type="ECO:0000313" key="1">
    <source>
        <dbReference type="EMBL" id="KAI3791907.1"/>
    </source>
</evidence>
<reference evidence="2" key="1">
    <citation type="journal article" date="2022" name="Mol. Ecol. Resour.">
        <title>The genomes of chicory, endive, great burdock and yacon provide insights into Asteraceae palaeo-polyploidization history and plant inulin production.</title>
        <authorList>
            <person name="Fan W."/>
            <person name="Wang S."/>
            <person name="Wang H."/>
            <person name="Wang A."/>
            <person name="Jiang F."/>
            <person name="Liu H."/>
            <person name="Zhao H."/>
            <person name="Xu D."/>
            <person name="Zhang Y."/>
        </authorList>
    </citation>
    <scope>NUCLEOTIDE SEQUENCE [LARGE SCALE GENOMIC DNA]</scope>
    <source>
        <strain evidence="2">cv. Punajuju</strain>
    </source>
</reference>
<dbReference type="EMBL" id="CM042009">
    <property type="protein sequence ID" value="KAI3791907.1"/>
    <property type="molecule type" value="Genomic_DNA"/>
</dbReference>
<sequence length="129" mass="14725">MARRLPQFPCRSIPANFHLSVDRILLCSDFIRVICLLKLPLILHRIHQHPLKRWTVENATKLGLKGWVWNRANGSVEALFSGDADKVEAGLERFRTWPSCAIITKFDAKPSDEDPGTGFERRPHGQLVQ</sequence>
<organism evidence="1 2">
    <name type="scientific">Cichorium intybus</name>
    <name type="common">Chicory</name>
    <dbReference type="NCBI Taxonomy" id="13427"/>
    <lineage>
        <taxon>Eukaryota</taxon>
        <taxon>Viridiplantae</taxon>
        <taxon>Streptophyta</taxon>
        <taxon>Embryophyta</taxon>
        <taxon>Tracheophyta</taxon>
        <taxon>Spermatophyta</taxon>
        <taxon>Magnoliopsida</taxon>
        <taxon>eudicotyledons</taxon>
        <taxon>Gunneridae</taxon>
        <taxon>Pentapetalae</taxon>
        <taxon>asterids</taxon>
        <taxon>campanulids</taxon>
        <taxon>Asterales</taxon>
        <taxon>Asteraceae</taxon>
        <taxon>Cichorioideae</taxon>
        <taxon>Cichorieae</taxon>
        <taxon>Cichoriinae</taxon>
        <taxon>Cichorium</taxon>
    </lineage>
</organism>
<proteinExistence type="predicted"/>
<protein>
    <submittedName>
        <fullName evidence="1">Uncharacterized protein</fullName>
    </submittedName>
</protein>
<accession>A0ACB9HAD7</accession>
<name>A0ACB9HAD7_CICIN</name>
<keyword evidence="2" id="KW-1185">Reference proteome</keyword>